<proteinExistence type="predicted"/>
<protein>
    <recommendedName>
        <fullName evidence="2">DUF3791 domain-containing protein</fullName>
    </recommendedName>
</protein>
<gene>
    <name evidence="1" type="ORF">GTC17254_16870</name>
</gene>
<sequence>MFLHLRKAVKQAETDANKLNISLQNIWRHLVFYGFQADDLPTVSMGAGDEIFLVYRGSEIDAPTFIKIMEEDGYITKEDFIL</sequence>
<evidence type="ECO:0008006" key="2">
    <source>
        <dbReference type="Google" id="ProtNLM"/>
    </source>
</evidence>
<evidence type="ECO:0000313" key="1">
    <source>
        <dbReference type="EMBL" id="BFO74090.1"/>
    </source>
</evidence>
<dbReference type="AlphaFoldDB" id="A0AB33J1I8"/>
<dbReference type="EMBL" id="AP035786">
    <property type="protein sequence ID" value="BFO74090.1"/>
    <property type="molecule type" value="Genomic_DNA"/>
</dbReference>
<accession>A0AB33J1I8</accession>
<reference evidence="1" key="1">
    <citation type="submission" date="2024-07" db="EMBL/GenBank/DDBJ databases">
        <title>Complete genome sequence of Prevotella sp. YM-2024 GTC17254.</title>
        <authorList>
            <person name="Hayashi M."/>
            <person name="Muto Y."/>
            <person name="Tanaka K."/>
            <person name="Niwa H."/>
        </authorList>
    </citation>
    <scope>NUCLEOTIDE SEQUENCE</scope>
    <source>
        <strain evidence="1">GTC17254</strain>
    </source>
</reference>
<name>A0AB33J1I8_9BACT</name>
<organism evidence="1">
    <name type="scientific">Prevotella sp. GTC17254</name>
    <dbReference type="NCBI Taxonomy" id="3236794"/>
    <lineage>
        <taxon>Bacteria</taxon>
        <taxon>Pseudomonadati</taxon>
        <taxon>Bacteroidota</taxon>
        <taxon>Bacteroidia</taxon>
        <taxon>Bacteroidales</taxon>
        <taxon>Prevotellaceae</taxon>
        <taxon>Prevotella</taxon>
    </lineage>
</organism>